<dbReference type="EMBL" id="CM056808">
    <property type="protein sequence ID" value="KAJ8704245.1"/>
    <property type="molecule type" value="Genomic_DNA"/>
</dbReference>
<evidence type="ECO:0000313" key="2">
    <source>
        <dbReference type="Proteomes" id="UP001231649"/>
    </source>
</evidence>
<name>A0ACC2Q137_9NEOP</name>
<organism evidence="1 2">
    <name type="scientific">Mythimna loreyi</name>
    <dbReference type="NCBI Taxonomy" id="667449"/>
    <lineage>
        <taxon>Eukaryota</taxon>
        <taxon>Metazoa</taxon>
        <taxon>Ecdysozoa</taxon>
        <taxon>Arthropoda</taxon>
        <taxon>Hexapoda</taxon>
        <taxon>Insecta</taxon>
        <taxon>Pterygota</taxon>
        <taxon>Neoptera</taxon>
        <taxon>Endopterygota</taxon>
        <taxon>Lepidoptera</taxon>
        <taxon>Glossata</taxon>
        <taxon>Ditrysia</taxon>
        <taxon>Noctuoidea</taxon>
        <taxon>Noctuidae</taxon>
        <taxon>Noctuinae</taxon>
        <taxon>Hadenini</taxon>
        <taxon>Mythimna</taxon>
    </lineage>
</organism>
<sequence>MSDEKVEKLFKRRSCMKSKLTIFSNYLHMLQSCSELSSLQLLDLESRFNKFDSLYVDFDKLQSDIEMLVEDPADEGEEREQFENQYFKLVAMARSLLGARPQSSRLQDGSVTGDEDVQAGGFKSNCVRLPKIDLPVFHGHYQHWLEFRDTYISLIHSRSDIDNINKLHYLRASLRGSALLVIDNLDFRAQNYESAWNLLCKRYDNKRLLVNNHVQALFNIEHMQGESCSFIRNLIDVTNKNLRALLTLGQDAEFSLQDTLLIHIMSEKLDNLTRRHWEEHRNTFDNPPSLDSFVKFLSNRADLLETLQEHRINCNKVQQLEPNQHNSNLLTTTKTYSNITPNSNKNFKNNKKIFTCSMCNQTHYLFNCEAFRALTVEARLQKAREARVCLNCLRPGHVESTCNLVPCKYCKKKHNTLLHLHEADPTPALVPAIPVNNFVGSANVQQNTTSPNVLLSTAIVRVVDSKGALHTARVLLDNGSTGNFVAESLCGKLGLSRRSASATVTGINNNTSHCTQSCSLTFMSNYNDDCTFTVDCHILPQITGALPSSFINIEHLSIPSGISLADPSFNIPSSIDILVGAEIFWSILCNNSIDLGKNQPKLYETKLGWLVSGFVAHHKTHSSSFVCHFINEGANPVLHRFPNINTIAATHSLSSEERTCKHRSQKRTRRKDDGRFVVTMPLKKDPSVLGDSFRKTKCRFMSPECTSPRTPVFINRCVPKCGNLNA</sequence>
<gene>
    <name evidence="1" type="ORF">PYW08_012969</name>
</gene>
<protein>
    <submittedName>
        <fullName evidence="1">Uncharacterized protein</fullName>
    </submittedName>
</protein>
<keyword evidence="2" id="KW-1185">Reference proteome</keyword>
<proteinExistence type="predicted"/>
<comment type="caution">
    <text evidence="1">The sequence shown here is derived from an EMBL/GenBank/DDBJ whole genome shotgun (WGS) entry which is preliminary data.</text>
</comment>
<evidence type="ECO:0000313" key="1">
    <source>
        <dbReference type="EMBL" id="KAJ8704245.1"/>
    </source>
</evidence>
<accession>A0ACC2Q137</accession>
<reference evidence="1" key="1">
    <citation type="submission" date="2023-03" db="EMBL/GenBank/DDBJ databases">
        <title>Chromosome-level genomes of two armyworms, Mythimna separata and Mythimna loreyi, provide insights into the biosynthesis and reception of sex pheromones.</title>
        <authorList>
            <person name="Zhao H."/>
        </authorList>
    </citation>
    <scope>NUCLEOTIDE SEQUENCE</scope>
    <source>
        <strain evidence="1">BeijingLab</strain>
    </source>
</reference>
<dbReference type="Proteomes" id="UP001231649">
    <property type="component" value="Chromosome 32"/>
</dbReference>